<name>A0A1M5YH83_9CLOT</name>
<accession>A0A1M5YH83</accession>
<sequence length="407" mass="46444">MWVLIKHELKRFFKSKFSLIFIALILTLNIFLGINYKNYSDNNNLENTLKLPTEDFIKSLEENLELYKNRLNEIGDNPTDESLIEEKQTILTNIDYDNESLSLQTQLLTAINNNDNRTILKLRLEEIKSINNILPPSSSNQVLTTNQPERFAKDFLSEFMYQYLYDNNIDVPVDVFHNYSALDLLLDLFKNYYTLILPILFLIVASTSISGECSNNTYKLLFSQPVKKYKIITSKIVSSFIISLFFIFLATISTIIIGTLLNGFGNPNYPILMFDNLTNKIINPFSIVKSTHIEPTKVVLLKLISYFLLVSLFVNSMAILISSLFKNKLTSIVTAIIIFVGTYFTSPIITGIKAFNPMTYLNVYEIVTGISSLTEPKIQLTLGIILLSSLLIIFTILSTLKVKKLHL</sequence>
<dbReference type="Proteomes" id="UP000184526">
    <property type="component" value="Unassembled WGS sequence"/>
</dbReference>
<dbReference type="AlphaFoldDB" id="A0A1M5YH83"/>
<dbReference type="OrthoDB" id="2024038at2"/>
<dbReference type="Pfam" id="PF12679">
    <property type="entry name" value="ABC2_membrane_2"/>
    <property type="match status" value="1"/>
</dbReference>
<dbReference type="GO" id="GO:0005886">
    <property type="term" value="C:plasma membrane"/>
    <property type="evidence" value="ECO:0007669"/>
    <property type="project" value="UniProtKB-SubCell"/>
</dbReference>
<evidence type="ECO:0000313" key="3">
    <source>
        <dbReference type="Proteomes" id="UP000184526"/>
    </source>
</evidence>
<evidence type="ECO:0000256" key="1">
    <source>
        <dbReference type="SAM" id="Phobius"/>
    </source>
</evidence>
<keyword evidence="1" id="KW-0472">Membrane</keyword>
<dbReference type="PANTHER" id="PTHR37305">
    <property type="entry name" value="INTEGRAL MEMBRANE PROTEIN-RELATED"/>
    <property type="match status" value="1"/>
</dbReference>
<feature type="transmembrane region" description="Helical" evidence="1">
    <location>
        <begin position="378"/>
        <end position="400"/>
    </location>
</feature>
<feature type="transmembrane region" description="Helical" evidence="1">
    <location>
        <begin position="303"/>
        <end position="325"/>
    </location>
</feature>
<reference evidence="2 3" key="1">
    <citation type="submission" date="2016-11" db="EMBL/GenBank/DDBJ databases">
        <authorList>
            <person name="Jaros S."/>
            <person name="Januszkiewicz K."/>
            <person name="Wedrychowicz H."/>
        </authorList>
    </citation>
    <scope>NUCLEOTIDE SEQUENCE [LARGE SCALE GENOMIC DNA]</scope>
    <source>
        <strain evidence="2 3">DSM 3089</strain>
    </source>
</reference>
<keyword evidence="1" id="KW-0812">Transmembrane</keyword>
<proteinExistence type="predicted"/>
<feature type="transmembrane region" description="Helical" evidence="1">
    <location>
        <begin position="332"/>
        <end position="352"/>
    </location>
</feature>
<feature type="transmembrane region" description="Helical" evidence="1">
    <location>
        <begin position="236"/>
        <end position="261"/>
    </location>
</feature>
<evidence type="ECO:0000313" key="2">
    <source>
        <dbReference type="EMBL" id="SHI10843.1"/>
    </source>
</evidence>
<protein>
    <submittedName>
        <fullName evidence="2">ABC-type Na+ efflux pump, permease component</fullName>
    </submittedName>
</protein>
<gene>
    <name evidence="2" type="ORF">SAMN02745196_02902</name>
</gene>
<organism evidence="2 3">
    <name type="scientific">Clostridium collagenovorans DSM 3089</name>
    <dbReference type="NCBI Taxonomy" id="1121306"/>
    <lineage>
        <taxon>Bacteria</taxon>
        <taxon>Bacillati</taxon>
        <taxon>Bacillota</taxon>
        <taxon>Clostridia</taxon>
        <taxon>Eubacteriales</taxon>
        <taxon>Clostridiaceae</taxon>
        <taxon>Clostridium</taxon>
    </lineage>
</organism>
<dbReference type="EMBL" id="FQXP01000014">
    <property type="protein sequence ID" value="SHI10843.1"/>
    <property type="molecule type" value="Genomic_DNA"/>
</dbReference>
<keyword evidence="3" id="KW-1185">Reference proteome</keyword>
<dbReference type="STRING" id="1121306.SAMN02745196_02902"/>
<keyword evidence="1" id="KW-1133">Transmembrane helix</keyword>
<dbReference type="GO" id="GO:0140359">
    <property type="term" value="F:ABC-type transporter activity"/>
    <property type="evidence" value="ECO:0007669"/>
    <property type="project" value="InterPro"/>
</dbReference>
<dbReference type="PANTHER" id="PTHR37305:SF1">
    <property type="entry name" value="MEMBRANE PROTEIN"/>
    <property type="match status" value="1"/>
</dbReference>
<feature type="transmembrane region" description="Helical" evidence="1">
    <location>
        <begin position="17"/>
        <end position="36"/>
    </location>
</feature>
<feature type="transmembrane region" description="Helical" evidence="1">
    <location>
        <begin position="192"/>
        <end position="215"/>
    </location>
</feature>
<dbReference type="RefSeq" id="WP_072832713.1">
    <property type="nucleotide sequence ID" value="NZ_FQXP01000014.1"/>
</dbReference>